<comment type="caution">
    <text evidence="9">The sequence shown here is derived from an EMBL/GenBank/DDBJ whole genome shotgun (WGS) entry which is preliminary data.</text>
</comment>
<evidence type="ECO:0000256" key="7">
    <source>
        <dbReference type="ARBA" id="ARBA00022840"/>
    </source>
</evidence>
<dbReference type="NCBIfam" id="TIGR03188">
    <property type="entry name" value="histidine_hisI"/>
    <property type="match status" value="1"/>
</dbReference>
<dbReference type="PANTHER" id="PTHR42945:SF1">
    <property type="entry name" value="HISTIDINE BIOSYNTHESIS BIFUNCTIONAL PROTEIN HIS7"/>
    <property type="match status" value="1"/>
</dbReference>
<dbReference type="GO" id="GO:0005524">
    <property type="term" value="F:ATP binding"/>
    <property type="evidence" value="ECO:0007669"/>
    <property type="project" value="UniProtKB-KW"/>
</dbReference>
<dbReference type="OrthoDB" id="9795769at2"/>
<evidence type="ECO:0000256" key="3">
    <source>
        <dbReference type="ARBA" id="ARBA00012414"/>
    </source>
</evidence>
<dbReference type="PANTHER" id="PTHR42945">
    <property type="entry name" value="HISTIDINE BIOSYNTHESIS BIFUNCTIONAL PROTEIN"/>
    <property type="match status" value="1"/>
</dbReference>
<dbReference type="GO" id="GO:0004636">
    <property type="term" value="F:phosphoribosyl-ATP diphosphatase activity"/>
    <property type="evidence" value="ECO:0007669"/>
    <property type="project" value="UniProtKB-EC"/>
</dbReference>
<keyword evidence="4" id="KW-0028">Amino-acid biosynthesis</keyword>
<dbReference type="CDD" id="cd11534">
    <property type="entry name" value="NTP-PPase_HisIE_like"/>
    <property type="match status" value="1"/>
</dbReference>
<evidence type="ECO:0000256" key="6">
    <source>
        <dbReference type="ARBA" id="ARBA00022801"/>
    </source>
</evidence>
<keyword evidence="8" id="KW-0368">Histidine biosynthesis</keyword>
<dbReference type="AlphaFoldDB" id="A0A0V8GIW4"/>
<name>A0A0V8GIW4_9BACL</name>
<evidence type="ECO:0000256" key="4">
    <source>
        <dbReference type="ARBA" id="ARBA00022605"/>
    </source>
</evidence>
<dbReference type="Pfam" id="PF01503">
    <property type="entry name" value="PRA-PH"/>
    <property type="match status" value="1"/>
</dbReference>
<dbReference type="UniPathway" id="UPA00031">
    <property type="reaction ID" value="UER00007"/>
</dbReference>
<protein>
    <recommendedName>
        <fullName evidence="3">phosphoribosyl-ATP diphosphatase</fullName>
        <ecNumber evidence="3">3.6.1.31</ecNumber>
    </recommendedName>
</protein>
<keyword evidence="5" id="KW-0547">Nucleotide-binding</keyword>
<evidence type="ECO:0000313" key="9">
    <source>
        <dbReference type="EMBL" id="KSU50194.1"/>
    </source>
</evidence>
<gene>
    <name evidence="9" type="ORF">AS033_02120</name>
</gene>
<evidence type="ECO:0000256" key="2">
    <source>
        <dbReference type="ARBA" id="ARBA00005204"/>
    </source>
</evidence>
<keyword evidence="6" id="KW-0378">Hydrolase</keyword>
<dbReference type="InterPro" id="IPR008179">
    <property type="entry name" value="HisE"/>
</dbReference>
<evidence type="ECO:0000256" key="1">
    <source>
        <dbReference type="ARBA" id="ARBA00001460"/>
    </source>
</evidence>
<dbReference type="Gene3D" id="1.10.287.1080">
    <property type="entry name" value="MazG-like"/>
    <property type="match status" value="1"/>
</dbReference>
<evidence type="ECO:0000256" key="5">
    <source>
        <dbReference type="ARBA" id="ARBA00022741"/>
    </source>
</evidence>
<comment type="catalytic activity">
    <reaction evidence="1">
        <text>1-(5-phospho-beta-D-ribosyl)-ATP + H2O = 1-(5-phospho-beta-D-ribosyl)-5'-AMP + diphosphate + H(+)</text>
        <dbReference type="Rhea" id="RHEA:22828"/>
        <dbReference type="ChEBI" id="CHEBI:15377"/>
        <dbReference type="ChEBI" id="CHEBI:15378"/>
        <dbReference type="ChEBI" id="CHEBI:33019"/>
        <dbReference type="ChEBI" id="CHEBI:59457"/>
        <dbReference type="ChEBI" id="CHEBI:73183"/>
        <dbReference type="EC" id="3.6.1.31"/>
    </reaction>
</comment>
<dbReference type="EMBL" id="LNQL01000001">
    <property type="protein sequence ID" value="KSU50194.1"/>
    <property type="molecule type" value="Genomic_DNA"/>
</dbReference>
<dbReference type="EC" id="3.6.1.31" evidence="3"/>
<sequence length="100" mass="11373">MLYELEQTVKAKIEAKEAESYTNYLIASGYEKIAKKFGEEAFEVVLAGNDTLAEETADLLYHLTVLLAERGVSFKEVEAVLNERHGTKSTFKDRPDIEQW</sequence>
<dbReference type="InterPro" id="IPR021130">
    <property type="entry name" value="PRib-ATP_PPHydrolase-like"/>
</dbReference>
<reference evidence="9 10" key="1">
    <citation type="journal article" date="2015" name="Int. J. Syst. Evol. Microbiol.">
        <title>Exiguobacterium enclense sp. nov., isolated from sediment.</title>
        <authorList>
            <person name="Dastager S.G."/>
            <person name="Mawlankar R."/>
            <person name="Sonalkar V.V."/>
            <person name="Thorat M.N."/>
            <person name="Mual P."/>
            <person name="Verma A."/>
            <person name="Krishnamurthi S."/>
            <person name="Tang S.K."/>
            <person name="Li W.J."/>
        </authorList>
    </citation>
    <scope>NUCLEOTIDE SEQUENCE [LARGE SCALE GENOMIC DNA]</scope>
    <source>
        <strain evidence="9 10">NIO-1109</strain>
    </source>
</reference>
<dbReference type="GO" id="GO:0000105">
    <property type="term" value="P:L-histidine biosynthetic process"/>
    <property type="evidence" value="ECO:0007669"/>
    <property type="project" value="UniProtKB-UniPathway"/>
</dbReference>
<dbReference type="SUPFAM" id="SSF101386">
    <property type="entry name" value="all-alpha NTP pyrophosphatases"/>
    <property type="match status" value="1"/>
</dbReference>
<organism evidence="9 10">
    <name type="scientific">Exiguobacterium indicum</name>
    <dbReference type="NCBI Taxonomy" id="296995"/>
    <lineage>
        <taxon>Bacteria</taxon>
        <taxon>Bacillati</taxon>
        <taxon>Bacillota</taxon>
        <taxon>Bacilli</taxon>
        <taxon>Bacillales</taxon>
        <taxon>Bacillales Family XII. Incertae Sedis</taxon>
        <taxon>Exiguobacterium</taxon>
    </lineage>
</organism>
<comment type="pathway">
    <text evidence="2">Amino-acid biosynthesis; L-histidine biosynthesis; L-histidine from 5-phospho-alpha-D-ribose 1-diphosphate: step 2/9.</text>
</comment>
<evidence type="ECO:0000256" key="8">
    <source>
        <dbReference type="ARBA" id="ARBA00023102"/>
    </source>
</evidence>
<keyword evidence="7" id="KW-0067">ATP-binding</keyword>
<accession>A0A0V8GIW4</accession>
<dbReference type="Proteomes" id="UP000053797">
    <property type="component" value="Unassembled WGS sequence"/>
</dbReference>
<proteinExistence type="predicted"/>
<evidence type="ECO:0000313" key="10">
    <source>
        <dbReference type="Proteomes" id="UP000053797"/>
    </source>
</evidence>